<evidence type="ECO:0008006" key="3">
    <source>
        <dbReference type="Google" id="ProtNLM"/>
    </source>
</evidence>
<evidence type="ECO:0000256" key="1">
    <source>
        <dbReference type="SAM" id="MobiDB-lite"/>
    </source>
</evidence>
<feature type="region of interest" description="Disordered" evidence="1">
    <location>
        <begin position="234"/>
        <end position="255"/>
    </location>
</feature>
<name>A0A0A9D0C9_ARUDO</name>
<proteinExistence type="predicted"/>
<accession>A0A0A9D0C9</accession>
<dbReference type="EMBL" id="GBRH01216589">
    <property type="protein sequence ID" value="JAD81306.1"/>
    <property type="molecule type" value="Transcribed_RNA"/>
</dbReference>
<reference evidence="2" key="1">
    <citation type="submission" date="2014-09" db="EMBL/GenBank/DDBJ databases">
        <authorList>
            <person name="Magalhaes I.L.F."/>
            <person name="Oliveira U."/>
            <person name="Santos F.R."/>
            <person name="Vidigal T.H.D.A."/>
            <person name="Brescovit A.D."/>
            <person name="Santos A.J."/>
        </authorList>
    </citation>
    <scope>NUCLEOTIDE SEQUENCE</scope>
    <source>
        <tissue evidence="2">Shoot tissue taken approximately 20 cm above the soil surface</tissue>
    </source>
</reference>
<dbReference type="AlphaFoldDB" id="A0A0A9D0C9"/>
<evidence type="ECO:0000313" key="2">
    <source>
        <dbReference type="EMBL" id="JAD81306.1"/>
    </source>
</evidence>
<feature type="region of interest" description="Disordered" evidence="1">
    <location>
        <begin position="1"/>
        <end position="30"/>
    </location>
</feature>
<feature type="compositionally biased region" description="Polar residues" evidence="1">
    <location>
        <begin position="1"/>
        <end position="13"/>
    </location>
</feature>
<feature type="compositionally biased region" description="Basic and acidic residues" evidence="1">
    <location>
        <begin position="84"/>
        <end position="106"/>
    </location>
</feature>
<protein>
    <recommendedName>
        <fullName evidence="3">Calmodulin-binding domain-containing protein</fullName>
    </recommendedName>
</protein>
<organism evidence="2">
    <name type="scientific">Arundo donax</name>
    <name type="common">Giant reed</name>
    <name type="synonym">Donax arundinaceus</name>
    <dbReference type="NCBI Taxonomy" id="35708"/>
    <lineage>
        <taxon>Eukaryota</taxon>
        <taxon>Viridiplantae</taxon>
        <taxon>Streptophyta</taxon>
        <taxon>Embryophyta</taxon>
        <taxon>Tracheophyta</taxon>
        <taxon>Spermatophyta</taxon>
        <taxon>Magnoliopsida</taxon>
        <taxon>Liliopsida</taxon>
        <taxon>Poales</taxon>
        <taxon>Poaceae</taxon>
        <taxon>PACMAD clade</taxon>
        <taxon>Arundinoideae</taxon>
        <taxon>Arundineae</taxon>
        <taxon>Arundo</taxon>
    </lineage>
</organism>
<feature type="region of interest" description="Disordered" evidence="1">
    <location>
        <begin position="44"/>
        <end position="117"/>
    </location>
</feature>
<feature type="compositionally biased region" description="Basic and acidic residues" evidence="1">
    <location>
        <begin position="47"/>
        <end position="63"/>
    </location>
</feature>
<sequence>MGAKNSLSIQRTRSVPARQTEAPKNEEQEVDLLMEFDEMESISTPSIEEHLQERLPDPVELKPMDLITYATSEDAPSEPSSNQEEYKNEEVTEHISEEKYEEKDNADQNGDDNADVGINNEVNAMREAVSENDLKEAVDENELSEAIGESGLKEAVDETKLNEAVSETEIKEAIDETKLNKAGCGSELKKAVNETEIKDAISEPELIVKEEVEFKEEKIMPSMKTLELVHRWRKDDERSNEVTEGRSKPMQERKNKVMALIGKFETVMSNRE</sequence>
<reference evidence="2" key="2">
    <citation type="journal article" date="2015" name="Data Brief">
        <title>Shoot transcriptome of the giant reed, Arundo donax.</title>
        <authorList>
            <person name="Barrero R.A."/>
            <person name="Guerrero F.D."/>
            <person name="Moolhuijzen P."/>
            <person name="Goolsby J.A."/>
            <person name="Tidwell J."/>
            <person name="Bellgard S.E."/>
            <person name="Bellgard M.I."/>
        </authorList>
    </citation>
    <scope>NUCLEOTIDE SEQUENCE</scope>
    <source>
        <tissue evidence="2">Shoot tissue taken approximately 20 cm above the soil surface</tissue>
    </source>
</reference>